<organism evidence="2 3">
    <name type="scientific">Blattamonas nauphoetae</name>
    <dbReference type="NCBI Taxonomy" id="2049346"/>
    <lineage>
        <taxon>Eukaryota</taxon>
        <taxon>Metamonada</taxon>
        <taxon>Preaxostyla</taxon>
        <taxon>Oxymonadida</taxon>
        <taxon>Blattamonas</taxon>
    </lineage>
</organism>
<dbReference type="EMBL" id="JARBJD010000117">
    <property type="protein sequence ID" value="KAK2951503.1"/>
    <property type="molecule type" value="Genomic_DNA"/>
</dbReference>
<proteinExistence type="predicted"/>
<evidence type="ECO:0000256" key="1">
    <source>
        <dbReference type="SAM" id="Phobius"/>
    </source>
</evidence>
<comment type="caution">
    <text evidence="2">The sequence shown here is derived from an EMBL/GenBank/DDBJ whole genome shotgun (WGS) entry which is preliminary data.</text>
</comment>
<name>A0ABQ9XGB1_9EUKA</name>
<keyword evidence="1" id="KW-0472">Membrane</keyword>
<keyword evidence="3" id="KW-1185">Reference proteome</keyword>
<evidence type="ECO:0000313" key="2">
    <source>
        <dbReference type="EMBL" id="KAK2951503.1"/>
    </source>
</evidence>
<dbReference type="Proteomes" id="UP001281761">
    <property type="component" value="Unassembled WGS sequence"/>
</dbReference>
<gene>
    <name evidence="2" type="ORF">BLNAU_13525</name>
</gene>
<keyword evidence="1" id="KW-0812">Transmembrane</keyword>
<evidence type="ECO:0008006" key="4">
    <source>
        <dbReference type="Google" id="ProtNLM"/>
    </source>
</evidence>
<feature type="transmembrane region" description="Helical" evidence="1">
    <location>
        <begin position="203"/>
        <end position="226"/>
    </location>
</feature>
<sequence>MFGFSPPSFCRVAFASSISFHGTSPVQISHRTRPRLNTNADSPSIFSPFQRPISGALHRRPSVAFLVAAESPSPKKDFSHSWFCFCSRSCFCVSSWFFTSVSSLPSSIGANRSRTDELFTNTQCGEKRVTSSEVLCSFQTRSRIFATRRDIVRLSIARCFSGRCRISNSVSTFVQSTTPTSPLSPNTSTNCGFSIGSEIDVGLGWFGLGFTVCCILIRLSSLFSGIVSSIFCSSSSRASSSLSISFIFTVALFIFSACLRRRQQINTTIIERRRTTQREITRGSHHFMFSFTASERRCEMDDWI</sequence>
<reference evidence="2 3" key="1">
    <citation type="journal article" date="2022" name="bioRxiv">
        <title>Genomics of Preaxostyla Flagellates Illuminates Evolutionary Transitions and the Path Towards Mitochondrial Loss.</title>
        <authorList>
            <person name="Novak L.V.F."/>
            <person name="Treitli S.C."/>
            <person name="Pyrih J."/>
            <person name="Halakuc P."/>
            <person name="Pipaliya S.V."/>
            <person name="Vacek V."/>
            <person name="Brzon O."/>
            <person name="Soukal P."/>
            <person name="Eme L."/>
            <person name="Dacks J.B."/>
            <person name="Karnkowska A."/>
            <person name="Elias M."/>
            <person name="Hampl V."/>
        </authorList>
    </citation>
    <scope>NUCLEOTIDE SEQUENCE [LARGE SCALE GENOMIC DNA]</scope>
    <source>
        <strain evidence="2">NAU3</strain>
        <tissue evidence="2">Gut</tissue>
    </source>
</reference>
<feature type="transmembrane region" description="Helical" evidence="1">
    <location>
        <begin position="238"/>
        <end position="259"/>
    </location>
</feature>
<evidence type="ECO:0000313" key="3">
    <source>
        <dbReference type="Proteomes" id="UP001281761"/>
    </source>
</evidence>
<accession>A0ABQ9XGB1</accession>
<protein>
    <recommendedName>
        <fullName evidence="4">Transmembrane protein</fullName>
    </recommendedName>
</protein>
<keyword evidence="1" id="KW-1133">Transmembrane helix</keyword>